<dbReference type="AlphaFoldDB" id="A0A2M9CB66"/>
<evidence type="ECO:0000313" key="2">
    <source>
        <dbReference type="EMBL" id="PJJ68060.1"/>
    </source>
</evidence>
<keyword evidence="3" id="KW-1185">Reference proteome</keyword>
<organism evidence="2 3">
    <name type="scientific">Chryseobacterium geocarposphaerae</name>
    <dbReference type="NCBI Taxonomy" id="1416776"/>
    <lineage>
        <taxon>Bacteria</taxon>
        <taxon>Pseudomonadati</taxon>
        <taxon>Bacteroidota</taxon>
        <taxon>Flavobacteriia</taxon>
        <taxon>Flavobacteriales</taxon>
        <taxon>Weeksellaceae</taxon>
        <taxon>Chryseobacterium group</taxon>
        <taxon>Chryseobacterium</taxon>
    </lineage>
</organism>
<protein>
    <submittedName>
        <fullName evidence="2">SusD/RagB-like outer membrane lipoprotein</fullName>
    </submittedName>
</protein>
<name>A0A2M9CB66_9FLAO</name>
<feature type="chain" id="PRO_5014941995" evidence="1">
    <location>
        <begin position="23"/>
        <end position="489"/>
    </location>
</feature>
<comment type="caution">
    <text evidence="2">The sequence shown here is derived from an EMBL/GenBank/DDBJ whole genome shotgun (WGS) entry which is preliminary data.</text>
</comment>
<dbReference type="Pfam" id="PF12771">
    <property type="entry name" value="SusD-like_2"/>
    <property type="match status" value="1"/>
</dbReference>
<proteinExistence type="predicted"/>
<evidence type="ECO:0000313" key="3">
    <source>
        <dbReference type="Proteomes" id="UP000228740"/>
    </source>
</evidence>
<dbReference type="InterPro" id="IPR011990">
    <property type="entry name" value="TPR-like_helical_dom_sf"/>
</dbReference>
<dbReference type="Gene3D" id="1.25.40.390">
    <property type="match status" value="1"/>
</dbReference>
<accession>A0A2M9CB66</accession>
<gene>
    <name evidence="2" type="ORF">CLV73_2084</name>
</gene>
<reference evidence="2 3" key="1">
    <citation type="submission" date="2017-11" db="EMBL/GenBank/DDBJ databases">
        <title>Genomic Encyclopedia of Archaeal and Bacterial Type Strains, Phase II (KMG-II): From Individual Species to Whole Genera.</title>
        <authorList>
            <person name="Goeker M."/>
        </authorList>
    </citation>
    <scope>NUCLEOTIDE SEQUENCE [LARGE SCALE GENOMIC DNA]</scope>
    <source>
        <strain evidence="2 3">DSM 27617</strain>
    </source>
</reference>
<dbReference type="RefSeq" id="WP_100376709.1">
    <property type="nucleotide sequence ID" value="NZ_PGFD01000001.1"/>
</dbReference>
<dbReference type="SUPFAM" id="SSF48452">
    <property type="entry name" value="TPR-like"/>
    <property type="match status" value="1"/>
</dbReference>
<keyword evidence="2" id="KW-0449">Lipoprotein</keyword>
<evidence type="ECO:0000256" key="1">
    <source>
        <dbReference type="SAM" id="SignalP"/>
    </source>
</evidence>
<keyword evidence="1" id="KW-0732">Signal</keyword>
<dbReference type="InterPro" id="IPR041662">
    <property type="entry name" value="SusD-like_2"/>
</dbReference>
<feature type="signal peptide" evidence="1">
    <location>
        <begin position="1"/>
        <end position="22"/>
    </location>
</feature>
<sequence>MKKIFSILTIGSLALLTGCVNGDDDFNNNQTQPYQVPAELAFTNAQKELIDQMETPSVNLNVFRFFQHYLATTIYRNDARFNFTGTRKVPDNMWLALYTDVLGNLSEAKKIIPTEAKPAALTQLAWDKQQANKLAIINILEIYTYQVLVDSFGNVPYSEAAKVETTVLPKYDDAKTIYADLINRLNALIPTLDTAYPSFETGDNIYGGDVAEWITFANSLKLKIGINLADVNPTLAKQTVESAYNAGVLLTNSTNALFKYDGTSPNFNRLYAEVIASNRNDFVAEEGIVDAMNNLNDPRRPSYFTAVPGPGGGYVGGTVGLSNSYSTNSHIGESLLAPNKTGVLFDAAEVNFYLAEAASRGYSVGGTAASYYNTAITESMAQWGVTGAAVTTYLADPNVVFSPANWKQRIGEQAWIAMYNRGFESWNFYRRLDYPVMTAPNATPAAEGKIPVRLTYPINEQTVNGSNWSQASSAIGGDKLTVKVFWDIN</sequence>
<dbReference type="OrthoDB" id="725917at2"/>
<dbReference type="Proteomes" id="UP000228740">
    <property type="component" value="Unassembled WGS sequence"/>
</dbReference>
<dbReference type="EMBL" id="PGFD01000001">
    <property type="protein sequence ID" value="PJJ68060.1"/>
    <property type="molecule type" value="Genomic_DNA"/>
</dbReference>
<dbReference type="PROSITE" id="PS51257">
    <property type="entry name" value="PROKAR_LIPOPROTEIN"/>
    <property type="match status" value="1"/>
</dbReference>